<accession>I6ZII9</accession>
<keyword evidence="3" id="KW-1185">Reference proteome</keyword>
<evidence type="ECO:0008006" key="4">
    <source>
        <dbReference type="Google" id="ProtNLM"/>
    </source>
</evidence>
<feature type="signal peptide" evidence="1">
    <location>
        <begin position="1"/>
        <end position="15"/>
    </location>
</feature>
<evidence type="ECO:0000256" key="1">
    <source>
        <dbReference type="SAM" id="SignalP"/>
    </source>
</evidence>
<gene>
    <name evidence="2" type="ordered locus">EROM_051070</name>
</gene>
<dbReference type="AlphaFoldDB" id="I6ZII9"/>
<keyword evidence="1" id="KW-0732">Signal</keyword>
<dbReference type="VEuPathDB" id="MicrosporidiaDB:EROM_051070"/>
<proteinExistence type="predicted"/>
<evidence type="ECO:0000313" key="3">
    <source>
        <dbReference type="Proteomes" id="UP000010094"/>
    </source>
</evidence>
<dbReference type="KEGG" id="ero:EROM_051070"/>
<dbReference type="HOGENOM" id="CLU_1107121_0_0_1"/>
<evidence type="ECO:0000313" key="2">
    <source>
        <dbReference type="EMBL" id="AFN83038.1"/>
    </source>
</evidence>
<dbReference type="RefSeq" id="XP_009264535.1">
    <property type="nucleotide sequence ID" value="XM_009266260.1"/>
</dbReference>
<protein>
    <recommendedName>
        <fullName evidence="4">Spore wall protein</fullName>
    </recommendedName>
</protein>
<dbReference type="OrthoDB" id="2192251at2759"/>
<sequence length="251" mass="29845">MQVLALLGLFAFATCKDTKEKKRLVHVSCHYEDHLNVNYVDEFKRLNSSNEDNKMISKCTYLNKIYTMCKSAYKEAGERITGERSEYILLVLNFLYDYCSARTYELGAVTALVLHNTSYLRVFEGNEYSEFKARGIFHVYGEENYKFLGKVSFFYRDYYQNPERASHLNIYVLVDTACFWLHSSCHKKTEIGLNDALEVCNHVQWKILREKWNYSSSRVRKAEEEYAIQHELYEKLRTIIYINYYRDLDVE</sequence>
<organism evidence="2 3">
    <name type="scientific">Encephalitozoon romaleae (strain SJ-2008)</name>
    <name type="common">Microsporidian parasite</name>
    <dbReference type="NCBI Taxonomy" id="1178016"/>
    <lineage>
        <taxon>Eukaryota</taxon>
        <taxon>Fungi</taxon>
        <taxon>Fungi incertae sedis</taxon>
        <taxon>Microsporidia</taxon>
        <taxon>Unikaryonidae</taxon>
        <taxon>Encephalitozoon</taxon>
    </lineage>
</organism>
<dbReference type="GeneID" id="20521339"/>
<reference evidence="2 3" key="1">
    <citation type="journal article" date="2012" name="Proc. Natl. Acad. Sci. U.S.A.">
        <title>Gain and loss of multiple functionally related, horizontally transferred genes in the reduced genomes of two microsporidian parasites.</title>
        <authorList>
            <person name="Pombert J.-F."/>
            <person name="Selman M."/>
            <person name="Burki F."/>
            <person name="Bardell F.T."/>
            <person name="Farinelli L."/>
            <person name="Solter L.F."/>
            <person name="Whitman D.W."/>
            <person name="Weiss L.M."/>
            <person name="Corradi N."/>
            <person name="Keeling P.J."/>
        </authorList>
    </citation>
    <scope>NUCLEOTIDE SEQUENCE [LARGE SCALE GENOMIC DNA]</scope>
    <source>
        <strain evidence="2 3">SJ-2008</strain>
    </source>
</reference>
<dbReference type="Proteomes" id="UP000010094">
    <property type="component" value="Chromosome V"/>
</dbReference>
<feature type="chain" id="PRO_5012135759" description="Spore wall protein" evidence="1">
    <location>
        <begin position="16"/>
        <end position="251"/>
    </location>
</feature>
<name>I6ZII9_ENCRO</name>
<dbReference type="EMBL" id="CP003522">
    <property type="protein sequence ID" value="AFN83038.1"/>
    <property type="molecule type" value="Genomic_DNA"/>
</dbReference>